<dbReference type="InterPro" id="IPR002328">
    <property type="entry name" value="ADH_Zn_CS"/>
</dbReference>
<reference evidence="9 10" key="1">
    <citation type="submission" date="2021-01" db="EMBL/GenBank/DDBJ databases">
        <title>Sequencing the genomes of 1000 actinobacteria strains.</title>
        <authorList>
            <person name="Klenk H.-P."/>
        </authorList>
    </citation>
    <scope>NUCLEOTIDE SEQUENCE [LARGE SCALE GENOMIC DNA]</scope>
    <source>
        <strain evidence="9 10">DSM 18662</strain>
    </source>
</reference>
<evidence type="ECO:0000256" key="4">
    <source>
        <dbReference type="ARBA" id="ARBA00022833"/>
    </source>
</evidence>
<dbReference type="SUPFAM" id="SSF50129">
    <property type="entry name" value="GroES-like"/>
    <property type="match status" value="1"/>
</dbReference>
<evidence type="ECO:0000313" key="9">
    <source>
        <dbReference type="EMBL" id="MBM7799488.1"/>
    </source>
</evidence>
<sequence>MKAVVAHGPMDLRVDDLPEPSPAHGEALVRIEYGGICGSDLGYWRKGQSGTAILRHPMVLGHEVAGVVVALGDGVSDVSEGQPVAIHPATVCGRCTLCREGRSNLCPTVRYLGSAAFDPHWDGAFCVLKAVPAAQLRPLPEGVGTRRGAVAEPLGVALHAVRRAGDLTGRTVLVNGCGPIGALVVTAARRAGAVRVVVADLSPQSLAIGTELGADDVVEVAAGQPLPADVDVAFEASGAPGALGGVIAAVVRGGVLVQVGSLPAGPAELALGALVSREIDYRGAYRFVDEITEAVAALASGLDVDPLITHTFDATDVVRAFGTAADRSTGSSKVLLRW</sequence>
<dbReference type="InterPro" id="IPR013149">
    <property type="entry name" value="ADH-like_C"/>
</dbReference>
<dbReference type="InterPro" id="IPR011032">
    <property type="entry name" value="GroES-like_sf"/>
</dbReference>
<dbReference type="Pfam" id="PF00107">
    <property type="entry name" value="ADH_zinc_N"/>
    <property type="match status" value="1"/>
</dbReference>
<evidence type="ECO:0000259" key="7">
    <source>
        <dbReference type="Pfam" id="PF00107"/>
    </source>
</evidence>
<evidence type="ECO:0000256" key="6">
    <source>
        <dbReference type="RuleBase" id="RU361277"/>
    </source>
</evidence>
<dbReference type="CDD" id="cd08232">
    <property type="entry name" value="idonate-5-DH"/>
    <property type="match status" value="1"/>
</dbReference>
<comment type="similarity">
    <text evidence="2 6">Belongs to the zinc-containing alcohol dehydrogenase family.</text>
</comment>
<feature type="domain" description="Alcohol dehydrogenase-like C-terminal" evidence="7">
    <location>
        <begin position="179"/>
        <end position="299"/>
    </location>
</feature>
<feature type="domain" description="Alcohol dehydrogenase-like N-terminal" evidence="8">
    <location>
        <begin position="24"/>
        <end position="141"/>
    </location>
</feature>
<dbReference type="EMBL" id="JAFBCF010000001">
    <property type="protein sequence ID" value="MBM7799488.1"/>
    <property type="molecule type" value="Genomic_DNA"/>
</dbReference>
<evidence type="ECO:0000256" key="5">
    <source>
        <dbReference type="ARBA" id="ARBA00023002"/>
    </source>
</evidence>
<protein>
    <submittedName>
        <fullName evidence="9">L-idonate 5-dehydrogenase</fullName>
        <ecNumber evidence="9">1.1.1.264</ecNumber>
    </submittedName>
</protein>
<proteinExistence type="inferred from homology"/>
<dbReference type="PANTHER" id="PTHR43161">
    <property type="entry name" value="SORBITOL DEHYDROGENASE"/>
    <property type="match status" value="1"/>
</dbReference>
<dbReference type="InterPro" id="IPR013154">
    <property type="entry name" value="ADH-like_N"/>
</dbReference>
<dbReference type="PANTHER" id="PTHR43161:SF9">
    <property type="entry name" value="SORBITOL DEHYDROGENASE"/>
    <property type="match status" value="1"/>
</dbReference>
<organism evidence="9 10">
    <name type="scientific">Microlunatus panaciterrae</name>
    <dbReference type="NCBI Taxonomy" id="400768"/>
    <lineage>
        <taxon>Bacteria</taxon>
        <taxon>Bacillati</taxon>
        <taxon>Actinomycetota</taxon>
        <taxon>Actinomycetes</taxon>
        <taxon>Propionibacteriales</taxon>
        <taxon>Propionibacteriaceae</taxon>
        <taxon>Microlunatus</taxon>
    </lineage>
</organism>
<keyword evidence="10" id="KW-1185">Reference proteome</keyword>
<dbReference type="Pfam" id="PF08240">
    <property type="entry name" value="ADH_N"/>
    <property type="match status" value="1"/>
</dbReference>
<keyword evidence="3 6" id="KW-0479">Metal-binding</keyword>
<evidence type="ECO:0000259" key="8">
    <source>
        <dbReference type="Pfam" id="PF08240"/>
    </source>
</evidence>
<dbReference type="RefSeq" id="WP_204918287.1">
    <property type="nucleotide sequence ID" value="NZ_BAAAQP010000003.1"/>
</dbReference>
<evidence type="ECO:0000256" key="3">
    <source>
        <dbReference type="ARBA" id="ARBA00022723"/>
    </source>
</evidence>
<evidence type="ECO:0000313" key="10">
    <source>
        <dbReference type="Proteomes" id="UP000704762"/>
    </source>
</evidence>
<dbReference type="PROSITE" id="PS00059">
    <property type="entry name" value="ADH_ZINC"/>
    <property type="match status" value="1"/>
</dbReference>
<keyword evidence="5 9" id="KW-0560">Oxidoreductase</keyword>
<comment type="cofactor">
    <cofactor evidence="1 6">
        <name>Zn(2+)</name>
        <dbReference type="ChEBI" id="CHEBI:29105"/>
    </cofactor>
</comment>
<dbReference type="SUPFAM" id="SSF51735">
    <property type="entry name" value="NAD(P)-binding Rossmann-fold domains"/>
    <property type="match status" value="1"/>
</dbReference>
<name>A0ABS2RLE5_9ACTN</name>
<keyword evidence="4 6" id="KW-0862">Zinc</keyword>
<evidence type="ECO:0000256" key="1">
    <source>
        <dbReference type="ARBA" id="ARBA00001947"/>
    </source>
</evidence>
<gene>
    <name evidence="9" type="ORF">JOE57_002409</name>
</gene>
<dbReference type="InterPro" id="IPR036291">
    <property type="entry name" value="NAD(P)-bd_dom_sf"/>
</dbReference>
<dbReference type="Gene3D" id="3.90.180.10">
    <property type="entry name" value="Medium-chain alcohol dehydrogenases, catalytic domain"/>
    <property type="match status" value="1"/>
</dbReference>
<dbReference type="Proteomes" id="UP000704762">
    <property type="component" value="Unassembled WGS sequence"/>
</dbReference>
<dbReference type="EC" id="1.1.1.264" evidence="9"/>
<evidence type="ECO:0000256" key="2">
    <source>
        <dbReference type="ARBA" id="ARBA00008072"/>
    </source>
</evidence>
<dbReference type="GO" id="GO:0050572">
    <property type="term" value="F:L-idonate 5-dehydrogenase [NAD(P)+] activity"/>
    <property type="evidence" value="ECO:0007669"/>
    <property type="project" value="UniProtKB-EC"/>
</dbReference>
<comment type="caution">
    <text evidence="9">The sequence shown here is derived from an EMBL/GenBank/DDBJ whole genome shotgun (WGS) entry which is preliminary data.</text>
</comment>
<accession>A0ABS2RLE5</accession>
<dbReference type="Gene3D" id="3.40.50.720">
    <property type="entry name" value="NAD(P)-binding Rossmann-like Domain"/>
    <property type="match status" value="1"/>
</dbReference>